<accession>A0A8C4XD84</accession>
<evidence type="ECO:0000256" key="5">
    <source>
        <dbReference type="SAM" id="Coils"/>
    </source>
</evidence>
<dbReference type="Pfam" id="PF00643">
    <property type="entry name" value="zf-B_box"/>
    <property type="match status" value="1"/>
</dbReference>
<dbReference type="SUPFAM" id="SSF57845">
    <property type="entry name" value="B-box zinc-binding domain"/>
    <property type="match status" value="1"/>
</dbReference>
<keyword evidence="2 4" id="KW-0863">Zinc-finger</keyword>
<dbReference type="Proteomes" id="UP000694620">
    <property type="component" value="Chromosome 12"/>
</dbReference>
<reference evidence="7" key="1">
    <citation type="submission" date="2021-06" db="EMBL/GenBank/DDBJ databases">
        <authorList>
            <consortium name="Wellcome Sanger Institute Data Sharing"/>
        </authorList>
    </citation>
    <scope>NUCLEOTIDE SEQUENCE [LARGE SCALE GENOMIC DNA]</scope>
</reference>
<reference evidence="7" key="3">
    <citation type="submission" date="2025-09" db="UniProtKB">
        <authorList>
            <consortium name="Ensembl"/>
        </authorList>
    </citation>
    <scope>IDENTIFICATION</scope>
</reference>
<dbReference type="Gene3D" id="3.30.160.60">
    <property type="entry name" value="Classic Zinc Finger"/>
    <property type="match status" value="1"/>
</dbReference>
<evidence type="ECO:0000256" key="1">
    <source>
        <dbReference type="ARBA" id="ARBA00022723"/>
    </source>
</evidence>
<protein>
    <submittedName>
        <fullName evidence="7">Tripartite motif-containing protein 16-like</fullName>
    </submittedName>
</protein>
<evidence type="ECO:0000313" key="7">
    <source>
        <dbReference type="Ensembl" id="ENSECRP00000022326.1"/>
    </source>
</evidence>
<evidence type="ECO:0000256" key="3">
    <source>
        <dbReference type="ARBA" id="ARBA00022833"/>
    </source>
</evidence>
<dbReference type="InterPro" id="IPR000315">
    <property type="entry name" value="Znf_B-box"/>
</dbReference>
<evidence type="ECO:0000313" key="8">
    <source>
        <dbReference type="Proteomes" id="UP000694620"/>
    </source>
</evidence>
<dbReference type="PANTHER" id="PTHR25465:SF5">
    <property type="entry name" value="E3 UBIQUITIN_ISG15 LIGASE TRIM25-RELATED"/>
    <property type="match status" value="1"/>
</dbReference>
<reference evidence="7" key="2">
    <citation type="submission" date="2025-08" db="UniProtKB">
        <authorList>
            <consortium name="Ensembl"/>
        </authorList>
    </citation>
    <scope>IDENTIFICATION</scope>
</reference>
<dbReference type="GO" id="GO:0008270">
    <property type="term" value="F:zinc ion binding"/>
    <property type="evidence" value="ECO:0007669"/>
    <property type="project" value="UniProtKB-KW"/>
</dbReference>
<dbReference type="AlphaFoldDB" id="A0A8C4XD84"/>
<dbReference type="Pfam" id="PF25600">
    <property type="entry name" value="TRIM_CC"/>
    <property type="match status" value="1"/>
</dbReference>
<dbReference type="PROSITE" id="PS50119">
    <property type="entry name" value="ZF_BBOX"/>
    <property type="match status" value="1"/>
</dbReference>
<name>A0A8C4XD84_ERPCA</name>
<dbReference type="Gene3D" id="4.10.830.40">
    <property type="match status" value="1"/>
</dbReference>
<proteinExistence type="predicted"/>
<sequence>MSSNAISMSERRLGSGMPGVVECQECTGSKQMAVNSCLTCLISFCEIHVQSHKENEAFVGHRLVAPDVNLPQKICSKHHMLMEVFCRTDQESICYKCVCLEHKTHKILTPEAGRSEKQEEVPETMQEIQKRMKMNEEKVKEIKTALSEFKTIVEEKNKEYEETFDFLFQSIARKKKEVIKSITEYEQREEEKVKDLIKKLEKETDELKMRGTELEKLTKTDDHIHFLQTFPAFRASLGERNTEDTAININLFQDQLINNLNYLKKLLDKLSNFKFEETTDPGSSHILENLHQPTAMKELKIAERNGVPDSEEKDVIKHDYEGPGPLRKYPNVQVIGGENTFGAREEFLRRLDEMKSIRYQTFSDTKSKLVLLFCSVVSRLGKDISHALRQISAGTKIILVIMHHTPDPRLILVDSSKFVEEKDVLLTVDCLFHEQRGFHNSSLNQEALKKVFNVILKN</sequence>
<evidence type="ECO:0000259" key="6">
    <source>
        <dbReference type="PROSITE" id="PS50119"/>
    </source>
</evidence>
<dbReference type="InterPro" id="IPR058030">
    <property type="entry name" value="TRIM8/14/16/25/29/45/65_CC"/>
</dbReference>
<keyword evidence="8" id="KW-1185">Reference proteome</keyword>
<keyword evidence="3" id="KW-0862">Zinc</keyword>
<dbReference type="CDD" id="cd19769">
    <property type="entry name" value="Bbox2_TRIM16-like"/>
    <property type="match status" value="1"/>
</dbReference>
<dbReference type="SMART" id="SM00336">
    <property type="entry name" value="BBOX"/>
    <property type="match status" value="1"/>
</dbReference>
<dbReference type="GeneTree" id="ENSGT01150000286950"/>
<feature type="domain" description="B box-type" evidence="6">
    <location>
        <begin position="70"/>
        <end position="110"/>
    </location>
</feature>
<keyword evidence="5" id="KW-0175">Coiled coil</keyword>
<keyword evidence="1" id="KW-0479">Metal-binding</keyword>
<dbReference type="PANTHER" id="PTHR25465">
    <property type="entry name" value="B-BOX DOMAIN CONTAINING"/>
    <property type="match status" value="1"/>
</dbReference>
<evidence type="ECO:0000256" key="2">
    <source>
        <dbReference type="ARBA" id="ARBA00022771"/>
    </source>
</evidence>
<gene>
    <name evidence="7" type="primary">LOC114663000</name>
</gene>
<dbReference type="Ensembl" id="ENSECRT00000022800.1">
    <property type="protein sequence ID" value="ENSECRP00000022326.1"/>
    <property type="gene ID" value="ENSECRG00000015093.1"/>
</dbReference>
<dbReference type="InterPro" id="IPR051051">
    <property type="entry name" value="E3_ubiq-ligase_TRIM/RNF"/>
</dbReference>
<feature type="coiled-coil region" evidence="5">
    <location>
        <begin position="186"/>
        <end position="217"/>
    </location>
</feature>
<organism evidence="7 8">
    <name type="scientific">Erpetoichthys calabaricus</name>
    <name type="common">Rope fish</name>
    <name type="synonym">Calamoichthys calabaricus</name>
    <dbReference type="NCBI Taxonomy" id="27687"/>
    <lineage>
        <taxon>Eukaryota</taxon>
        <taxon>Metazoa</taxon>
        <taxon>Chordata</taxon>
        <taxon>Craniata</taxon>
        <taxon>Vertebrata</taxon>
        <taxon>Euteleostomi</taxon>
        <taxon>Actinopterygii</taxon>
        <taxon>Polypteriformes</taxon>
        <taxon>Polypteridae</taxon>
        <taxon>Erpetoichthys</taxon>
    </lineage>
</organism>
<evidence type="ECO:0000256" key="4">
    <source>
        <dbReference type="PROSITE-ProRule" id="PRU00024"/>
    </source>
</evidence>